<keyword evidence="3" id="KW-0349">Heme</keyword>
<dbReference type="InterPro" id="IPR000028">
    <property type="entry name" value="Chloroperoxidase"/>
</dbReference>
<evidence type="ECO:0000256" key="7">
    <source>
        <dbReference type="ARBA" id="ARBA00025795"/>
    </source>
</evidence>
<feature type="domain" description="Heme haloperoxidase family profile" evidence="9">
    <location>
        <begin position="14"/>
        <end position="246"/>
    </location>
</feature>
<evidence type="ECO:0000256" key="2">
    <source>
        <dbReference type="ARBA" id="ARBA00022559"/>
    </source>
</evidence>
<keyword evidence="5" id="KW-0560">Oxidoreductase</keyword>
<keyword evidence="6" id="KW-0408">Iron</keyword>
<dbReference type="Pfam" id="PF01328">
    <property type="entry name" value="Peroxidase_2"/>
    <property type="match status" value="1"/>
</dbReference>
<keyword evidence="8" id="KW-1133">Transmembrane helix</keyword>
<evidence type="ECO:0000256" key="6">
    <source>
        <dbReference type="ARBA" id="ARBA00023004"/>
    </source>
</evidence>
<dbReference type="PANTHER" id="PTHR33577">
    <property type="entry name" value="STERIGMATOCYSTIN BIOSYNTHESIS PEROXIDASE STCC-RELATED"/>
    <property type="match status" value="1"/>
</dbReference>
<organism evidence="10 11">
    <name type="scientific">Austropuccinia psidii MF-1</name>
    <dbReference type="NCBI Taxonomy" id="1389203"/>
    <lineage>
        <taxon>Eukaryota</taxon>
        <taxon>Fungi</taxon>
        <taxon>Dikarya</taxon>
        <taxon>Basidiomycota</taxon>
        <taxon>Pucciniomycotina</taxon>
        <taxon>Pucciniomycetes</taxon>
        <taxon>Pucciniales</taxon>
        <taxon>Sphaerophragmiaceae</taxon>
        <taxon>Austropuccinia</taxon>
    </lineage>
</organism>
<dbReference type="InterPro" id="IPR036851">
    <property type="entry name" value="Chloroperoxidase-like_sf"/>
</dbReference>
<keyword evidence="8" id="KW-0812">Transmembrane</keyword>
<dbReference type="SUPFAM" id="SSF47571">
    <property type="entry name" value="Cloroperoxidase"/>
    <property type="match status" value="1"/>
</dbReference>
<keyword evidence="11" id="KW-1185">Reference proteome</keyword>
<dbReference type="PROSITE" id="PS51405">
    <property type="entry name" value="HEME_HALOPEROXIDASE"/>
    <property type="match status" value="1"/>
</dbReference>
<protein>
    <recommendedName>
        <fullName evidence="9">Heme haloperoxidase family profile domain-containing protein</fullName>
    </recommendedName>
</protein>
<keyword evidence="4" id="KW-0479">Metal-binding</keyword>
<dbReference type="EMBL" id="AVOT02031348">
    <property type="protein sequence ID" value="MBW0524861.1"/>
    <property type="molecule type" value="Genomic_DNA"/>
</dbReference>
<evidence type="ECO:0000259" key="9">
    <source>
        <dbReference type="PROSITE" id="PS51405"/>
    </source>
</evidence>
<sequence>MLANSSQYEEVKLGPDRDHAYRQRKLGLPCPGLAALFNHSYLHAKDIDEQIAFWKWGTALVECYNFTTVFAMLFSLFSALWLKRRPTLHFSIRDLGVHGRIEHDASMTRYDASQGDALNPDPTLIERLFDQLAYYRAQRLGRQPQEPELSIVTLDDFARHKLDLQKQIRQYAAQSKPVVAFLGAGEVAFALQAHLLPKSSSHAEHHDEISANSRWLRVWFEEERLPVELGWKKPMQSYTLFGTLTLIAKIFMVQYAHRNDKSKLK</sequence>
<evidence type="ECO:0000256" key="4">
    <source>
        <dbReference type="ARBA" id="ARBA00022723"/>
    </source>
</evidence>
<dbReference type="Proteomes" id="UP000765509">
    <property type="component" value="Unassembled WGS sequence"/>
</dbReference>
<comment type="similarity">
    <text evidence="7">Belongs to the chloroperoxidase family.</text>
</comment>
<comment type="cofactor">
    <cofactor evidence="1">
        <name>heme b</name>
        <dbReference type="ChEBI" id="CHEBI:60344"/>
    </cofactor>
</comment>
<name>A0A9Q3I0E6_9BASI</name>
<evidence type="ECO:0000256" key="3">
    <source>
        <dbReference type="ARBA" id="ARBA00022617"/>
    </source>
</evidence>
<dbReference type="AlphaFoldDB" id="A0A9Q3I0E6"/>
<dbReference type="GO" id="GO:0046872">
    <property type="term" value="F:metal ion binding"/>
    <property type="evidence" value="ECO:0007669"/>
    <property type="project" value="UniProtKB-KW"/>
</dbReference>
<proteinExistence type="inferred from homology"/>
<accession>A0A9Q3I0E6</accession>
<evidence type="ECO:0000256" key="1">
    <source>
        <dbReference type="ARBA" id="ARBA00001970"/>
    </source>
</evidence>
<dbReference type="OrthoDB" id="407298at2759"/>
<dbReference type="Gene3D" id="1.10.489.10">
    <property type="entry name" value="Chloroperoxidase-like"/>
    <property type="match status" value="1"/>
</dbReference>
<keyword evidence="2" id="KW-0575">Peroxidase</keyword>
<evidence type="ECO:0000313" key="11">
    <source>
        <dbReference type="Proteomes" id="UP000765509"/>
    </source>
</evidence>
<reference evidence="10" key="1">
    <citation type="submission" date="2021-03" db="EMBL/GenBank/DDBJ databases">
        <title>Draft genome sequence of rust myrtle Austropuccinia psidii MF-1, a brazilian biotype.</title>
        <authorList>
            <person name="Quecine M.C."/>
            <person name="Pachon D.M.R."/>
            <person name="Bonatelli M.L."/>
            <person name="Correr F.H."/>
            <person name="Franceschini L.M."/>
            <person name="Leite T.F."/>
            <person name="Margarido G.R.A."/>
            <person name="Almeida C.A."/>
            <person name="Ferrarezi J.A."/>
            <person name="Labate C.A."/>
        </authorList>
    </citation>
    <scope>NUCLEOTIDE SEQUENCE</scope>
    <source>
        <strain evidence="10">MF-1</strain>
    </source>
</reference>
<evidence type="ECO:0000313" key="10">
    <source>
        <dbReference type="EMBL" id="MBW0524861.1"/>
    </source>
</evidence>
<evidence type="ECO:0000256" key="8">
    <source>
        <dbReference type="SAM" id="Phobius"/>
    </source>
</evidence>
<gene>
    <name evidence="10" type="ORF">O181_064576</name>
</gene>
<dbReference type="GO" id="GO:0004601">
    <property type="term" value="F:peroxidase activity"/>
    <property type="evidence" value="ECO:0007669"/>
    <property type="project" value="UniProtKB-KW"/>
</dbReference>
<comment type="caution">
    <text evidence="10">The sequence shown here is derived from an EMBL/GenBank/DDBJ whole genome shotgun (WGS) entry which is preliminary data.</text>
</comment>
<keyword evidence="8" id="KW-0472">Membrane</keyword>
<dbReference type="PANTHER" id="PTHR33577:SF9">
    <property type="entry name" value="PEROXIDASE STCC"/>
    <property type="match status" value="1"/>
</dbReference>
<feature type="transmembrane region" description="Helical" evidence="8">
    <location>
        <begin position="64"/>
        <end position="82"/>
    </location>
</feature>
<evidence type="ECO:0000256" key="5">
    <source>
        <dbReference type="ARBA" id="ARBA00023002"/>
    </source>
</evidence>